<reference evidence="1" key="1">
    <citation type="submission" date="2018-06" db="EMBL/GenBank/DDBJ databases">
        <authorList>
            <person name="Zhirakovskaya E."/>
        </authorList>
    </citation>
    <scope>NUCLEOTIDE SEQUENCE</scope>
</reference>
<evidence type="ECO:0008006" key="2">
    <source>
        <dbReference type="Google" id="ProtNLM"/>
    </source>
</evidence>
<protein>
    <recommendedName>
        <fullName evidence="2">NrfJ</fullName>
    </recommendedName>
</protein>
<gene>
    <name evidence="1" type="ORF">MNBD_GAMMA08-476</name>
</gene>
<evidence type="ECO:0000313" key="1">
    <source>
        <dbReference type="EMBL" id="VAW65901.1"/>
    </source>
</evidence>
<proteinExistence type="predicted"/>
<dbReference type="EMBL" id="UOFH01000333">
    <property type="protein sequence ID" value="VAW65901.1"/>
    <property type="molecule type" value="Genomic_DNA"/>
</dbReference>
<dbReference type="PROSITE" id="PS51257">
    <property type="entry name" value="PROKAR_LIPOPROTEIN"/>
    <property type="match status" value="1"/>
</dbReference>
<sequence length="159" mass="17281">MKSKIIVTSIALISVMLIACEKNTPAEKPAINKPATESTKASPHVQEIENFLSKDQAKVEAADPGNKNPFSNILSGELVETFDASSFTYVKIKTANGFAWAAGPTTALKKGDTVSFNGKTPMENFHSKSLNKTFEMIYFVNNFNVNGVSAKGSFKEHNM</sequence>
<name>A0A3B0XE12_9ZZZZ</name>
<organism evidence="1">
    <name type="scientific">hydrothermal vent metagenome</name>
    <dbReference type="NCBI Taxonomy" id="652676"/>
    <lineage>
        <taxon>unclassified sequences</taxon>
        <taxon>metagenomes</taxon>
        <taxon>ecological metagenomes</taxon>
    </lineage>
</organism>
<dbReference type="AlphaFoldDB" id="A0A3B0XE12"/>
<accession>A0A3B0XE12</accession>